<organism evidence="1 2">
    <name type="scientific">Leptospira interrogans serovar Pyrogenes str. 200701872</name>
    <dbReference type="NCBI Taxonomy" id="1193029"/>
    <lineage>
        <taxon>Bacteria</taxon>
        <taxon>Pseudomonadati</taxon>
        <taxon>Spirochaetota</taxon>
        <taxon>Spirochaetia</taxon>
        <taxon>Leptospirales</taxon>
        <taxon>Leptospiraceae</taxon>
        <taxon>Leptospira</taxon>
    </lineage>
</organism>
<sequence length="98" mass="11593">MQAIRITTTFRELAKSKPLNPTELRDWAELSKESEWIARIFEQLVAFKTKDAKLLKQISTRLSRFEALLGYRIYLDQKELDTVLPLMQDYLTRTGLMR</sequence>
<protein>
    <submittedName>
        <fullName evidence="1">Uncharacterized protein</fullName>
    </submittedName>
</protein>
<accession>M6ZSY1</accession>
<gene>
    <name evidence="1" type="ORF">LEP1GSC124_1570</name>
</gene>
<reference evidence="1 2" key="1">
    <citation type="submission" date="2013-01" db="EMBL/GenBank/DDBJ databases">
        <authorList>
            <person name="Harkins D.M."/>
            <person name="Durkin A.S."/>
            <person name="Brinkac L.M."/>
            <person name="Haft D.H."/>
            <person name="Selengut J.D."/>
            <person name="Sanka R."/>
            <person name="DePew J."/>
            <person name="Purushe J."/>
            <person name="Picardeau M."/>
            <person name="Werts C."/>
            <person name="Goarant C."/>
            <person name="Vinetz J.M."/>
            <person name="Sutton G.G."/>
            <person name="Nierman W.C."/>
            <person name="Fouts D.E."/>
        </authorList>
    </citation>
    <scope>NUCLEOTIDE SEQUENCE [LARGE SCALE GENOMIC DNA]</scope>
    <source>
        <strain evidence="1 2">200701872</strain>
    </source>
</reference>
<dbReference type="AlphaFoldDB" id="M6ZSY1"/>
<dbReference type="Proteomes" id="UP000012117">
    <property type="component" value="Unassembled WGS sequence"/>
</dbReference>
<dbReference type="EMBL" id="AKWN02000021">
    <property type="protein sequence ID" value="EMP09508.1"/>
    <property type="molecule type" value="Genomic_DNA"/>
</dbReference>
<dbReference type="BioCyc" id="LINT1193029:G11R4-1111-MONOMER"/>
<name>M6ZSY1_LEPIR</name>
<evidence type="ECO:0000313" key="1">
    <source>
        <dbReference type="EMBL" id="EMP09508.1"/>
    </source>
</evidence>
<comment type="caution">
    <text evidence="1">The sequence shown here is derived from an EMBL/GenBank/DDBJ whole genome shotgun (WGS) entry which is preliminary data.</text>
</comment>
<proteinExistence type="predicted"/>
<evidence type="ECO:0000313" key="2">
    <source>
        <dbReference type="Proteomes" id="UP000012117"/>
    </source>
</evidence>